<dbReference type="Proteomes" id="UP000035214">
    <property type="component" value="Unassembled WGS sequence"/>
</dbReference>
<accession>A0A0G8F290</accession>
<name>A0A0G8F290_BACCE</name>
<dbReference type="EMBL" id="LCYI01000019">
    <property type="protein sequence ID" value="KLA30658.1"/>
    <property type="molecule type" value="Genomic_DNA"/>
</dbReference>
<evidence type="ECO:0000313" key="2">
    <source>
        <dbReference type="Proteomes" id="UP000035214"/>
    </source>
</evidence>
<comment type="caution">
    <text evidence="1">The sequence shown here is derived from an EMBL/GenBank/DDBJ whole genome shotgun (WGS) entry which is preliminary data.</text>
</comment>
<organism evidence="1 2">
    <name type="scientific">Bacillus cereus</name>
    <dbReference type="NCBI Taxonomy" id="1396"/>
    <lineage>
        <taxon>Bacteria</taxon>
        <taxon>Bacillati</taxon>
        <taxon>Bacillota</taxon>
        <taxon>Bacilli</taxon>
        <taxon>Bacillales</taxon>
        <taxon>Bacillaceae</taxon>
        <taxon>Bacillus</taxon>
        <taxon>Bacillus cereus group</taxon>
    </lineage>
</organism>
<dbReference type="AlphaFoldDB" id="A0A0G8F290"/>
<reference evidence="1 2" key="1">
    <citation type="submission" date="2015-04" db="EMBL/GenBank/DDBJ databases">
        <title>Draft Genome Sequences of Eight Spore-Forming Food Isolates of Bacillus cereus Genome sequencing.</title>
        <authorList>
            <person name="Krawcyk A.O."/>
            <person name="de Jong A."/>
            <person name="Eijlander R.T."/>
            <person name="Berendsen E.M."/>
            <person name="Holsappel S."/>
            <person name="Wells-Bennik M."/>
            <person name="Kuipers O.P."/>
        </authorList>
    </citation>
    <scope>NUCLEOTIDE SEQUENCE [LARGE SCALE GENOMIC DNA]</scope>
    <source>
        <strain evidence="1 2">B4077</strain>
    </source>
</reference>
<evidence type="ECO:0000313" key="1">
    <source>
        <dbReference type="EMBL" id="KLA30658.1"/>
    </source>
</evidence>
<gene>
    <name evidence="1" type="ORF">B4077_3878</name>
</gene>
<sequence length="48" mass="5887">MLAVLLLPSSENMYFPENVYECNIDNIYPKNWFMYLKRNFFLTTLIIY</sequence>
<dbReference type="PATRIC" id="fig|1396.428.peg.3175"/>
<protein>
    <submittedName>
        <fullName evidence="1">Uncharacterized protein</fullName>
    </submittedName>
</protein>
<proteinExistence type="predicted"/>